<feature type="region of interest" description="Disordered" evidence="3">
    <location>
        <begin position="575"/>
        <end position="609"/>
    </location>
</feature>
<feature type="domain" description="PNPLA" evidence="5">
    <location>
        <begin position="19"/>
        <end position="369"/>
    </location>
</feature>
<keyword evidence="7" id="KW-1185">Reference proteome</keyword>
<reference evidence="6 7" key="1">
    <citation type="submission" date="2020-08" db="EMBL/GenBank/DDBJ databases">
        <title>Genomic Encyclopedia of Type Strains, Phase IV (KMG-IV): sequencing the most valuable type-strain genomes for metagenomic binning, comparative biology and taxonomic classification.</title>
        <authorList>
            <person name="Goeker M."/>
        </authorList>
    </citation>
    <scope>NUCLEOTIDE SEQUENCE [LARGE SCALE GENOMIC DNA]</scope>
    <source>
        <strain evidence="6 7">DSM 100211</strain>
    </source>
</reference>
<evidence type="ECO:0000256" key="1">
    <source>
        <dbReference type="ARBA" id="ARBA00023098"/>
    </source>
</evidence>
<keyword evidence="4" id="KW-1133">Transmembrane helix</keyword>
<keyword evidence="4" id="KW-0812">Transmembrane</keyword>
<dbReference type="Proteomes" id="UP000574761">
    <property type="component" value="Unassembled WGS sequence"/>
</dbReference>
<proteinExistence type="predicted"/>
<protein>
    <submittedName>
        <fullName evidence="6">Putative acylesterase/phospholipase RssA</fullName>
    </submittedName>
</protein>
<sequence length="609" mass="66146">MVDSSAVHPFANPPKKCDLIMKGGITSGVVFPQAICELAREYRFVCIGGTSAGAIGAVMAAAAEYRRRKNIDEPAKQGAGFDRIAAMPSVLAGNLPTFFQPTPETRPLFDIGMAAVRTRGSKALAVLRHTFWGFRQETLKGAVLGLLVMAVSIATESIAGLLLGLLLALTGAAIMVGYSLYKAVAITLPQHDFGLCSGLTQPGNLKPGFTDWIADEIQAVAGRTTANDPLTIGDLDEEGIQVVSVTTDLSSRRPYELPFGSDVFCFRKSEFELLFPKWIMDYLLRVGSELPVVAYGGARDFYRLPNKKALPVAMIARMSLSFPGLIRAVPLYRYDRSLLSSGEKLQLAPVRCLFSDGGITSNFPIHLFDSLLPGRPTFGISLASYDSKRHDGRVYMPNTKETGADDIDRTPILPVGGLFDFVSAILSTARNWQDTLQSQLHGYSERIVEIRLDDKKEGGLNLDMDDEIIGTLTRLGKDAGDAIRQNFDFNEHRWRRAATALPTLAQSLKKLHERYKAGPGPELNDLDADVMDYATILTSYQPTAFVDRPMVTRDRLKAFAEKAAAIGAKIPKEAEASATTQKANLRITASMETSAAAPPVEPAATPPQS</sequence>
<evidence type="ECO:0000256" key="3">
    <source>
        <dbReference type="SAM" id="MobiDB-lite"/>
    </source>
</evidence>
<feature type="active site" description="Nucleophile" evidence="2">
    <location>
        <position position="51"/>
    </location>
</feature>
<feature type="transmembrane region" description="Helical" evidence="4">
    <location>
        <begin position="42"/>
        <end position="63"/>
    </location>
</feature>
<feature type="short sequence motif" description="GXSXG" evidence="2">
    <location>
        <begin position="49"/>
        <end position="53"/>
    </location>
</feature>
<feature type="transmembrane region" description="Helical" evidence="4">
    <location>
        <begin position="161"/>
        <end position="181"/>
    </location>
</feature>
<dbReference type="GO" id="GO:0016042">
    <property type="term" value="P:lipid catabolic process"/>
    <property type="evidence" value="ECO:0007669"/>
    <property type="project" value="UniProtKB-UniRule"/>
</dbReference>
<dbReference type="InterPro" id="IPR016035">
    <property type="entry name" value="Acyl_Trfase/lysoPLipase"/>
</dbReference>
<name>A0A7W6GK26_9HYPH</name>
<keyword evidence="1 2" id="KW-0443">Lipid metabolism</keyword>
<evidence type="ECO:0000256" key="4">
    <source>
        <dbReference type="SAM" id="Phobius"/>
    </source>
</evidence>
<evidence type="ECO:0000313" key="6">
    <source>
        <dbReference type="EMBL" id="MBB3976489.1"/>
    </source>
</evidence>
<feature type="active site" description="Proton acceptor" evidence="2">
    <location>
        <position position="356"/>
    </location>
</feature>
<keyword evidence="2" id="KW-0378">Hydrolase</keyword>
<feature type="short sequence motif" description="DGA/G" evidence="2">
    <location>
        <begin position="356"/>
        <end position="358"/>
    </location>
</feature>
<comment type="caution">
    <text evidence="2">Lacks conserved residue(s) required for the propagation of feature annotation.</text>
</comment>
<dbReference type="AlphaFoldDB" id="A0A7W6GK26"/>
<dbReference type="GO" id="GO:0016787">
    <property type="term" value="F:hydrolase activity"/>
    <property type="evidence" value="ECO:0007669"/>
    <property type="project" value="UniProtKB-UniRule"/>
</dbReference>
<feature type="compositionally biased region" description="Pro residues" evidence="3">
    <location>
        <begin position="599"/>
        <end position="609"/>
    </location>
</feature>
<dbReference type="EMBL" id="JACIEE010000003">
    <property type="protein sequence ID" value="MBB3976489.1"/>
    <property type="molecule type" value="Genomic_DNA"/>
</dbReference>
<keyword evidence="4" id="KW-0472">Membrane</keyword>
<gene>
    <name evidence="6" type="ORF">GGQ64_001678</name>
</gene>
<comment type="caution">
    <text evidence="6">The sequence shown here is derived from an EMBL/GenBank/DDBJ whole genome shotgun (WGS) entry which is preliminary data.</text>
</comment>
<accession>A0A7W6GK26</accession>
<dbReference type="Gene3D" id="3.40.1090.10">
    <property type="entry name" value="Cytosolic phospholipase A2 catalytic domain"/>
    <property type="match status" value="1"/>
</dbReference>
<dbReference type="PROSITE" id="PS51635">
    <property type="entry name" value="PNPLA"/>
    <property type="match status" value="1"/>
</dbReference>
<evidence type="ECO:0000259" key="5">
    <source>
        <dbReference type="PROSITE" id="PS51635"/>
    </source>
</evidence>
<keyword evidence="2" id="KW-0442">Lipid degradation</keyword>
<evidence type="ECO:0000256" key="2">
    <source>
        <dbReference type="PROSITE-ProRule" id="PRU01161"/>
    </source>
</evidence>
<organism evidence="6 7">
    <name type="scientific">Mycoplana azooxidifex</name>
    <dbReference type="NCBI Taxonomy" id="1636188"/>
    <lineage>
        <taxon>Bacteria</taxon>
        <taxon>Pseudomonadati</taxon>
        <taxon>Pseudomonadota</taxon>
        <taxon>Alphaproteobacteria</taxon>
        <taxon>Hyphomicrobiales</taxon>
        <taxon>Rhizobiaceae</taxon>
        <taxon>Mycoplana</taxon>
    </lineage>
</organism>
<dbReference type="SUPFAM" id="SSF52151">
    <property type="entry name" value="FabD/lysophospholipase-like"/>
    <property type="match status" value="1"/>
</dbReference>
<evidence type="ECO:0000313" key="7">
    <source>
        <dbReference type="Proteomes" id="UP000574761"/>
    </source>
</evidence>
<dbReference type="InterPro" id="IPR002641">
    <property type="entry name" value="PNPLA_dom"/>
</dbReference>
<dbReference type="RefSeq" id="WP_183801974.1">
    <property type="nucleotide sequence ID" value="NZ_JACIEE010000003.1"/>
</dbReference>